<dbReference type="Pfam" id="PF01695">
    <property type="entry name" value="IstB_IS21"/>
    <property type="match status" value="1"/>
</dbReference>
<gene>
    <name evidence="2" type="ORF">EYS06_25075</name>
</gene>
<name>A0A7Z7YHP3_ESCAL</name>
<accession>A0A7Z7YHP3</accession>
<evidence type="ECO:0000313" key="2">
    <source>
        <dbReference type="EMBL" id="TBR44400.1"/>
    </source>
</evidence>
<dbReference type="InterPro" id="IPR027417">
    <property type="entry name" value="P-loop_NTPase"/>
</dbReference>
<evidence type="ECO:0000313" key="3">
    <source>
        <dbReference type="Proteomes" id="UP000292187"/>
    </source>
</evidence>
<evidence type="ECO:0000259" key="1">
    <source>
        <dbReference type="Pfam" id="PF01695"/>
    </source>
</evidence>
<dbReference type="SUPFAM" id="SSF52540">
    <property type="entry name" value="P-loop containing nucleoside triphosphate hydrolases"/>
    <property type="match status" value="1"/>
</dbReference>
<dbReference type="PANTHER" id="PTHR30050:SF4">
    <property type="entry name" value="ATP-BINDING PROTEIN RV3427C IN INSERTION SEQUENCE-RELATED"/>
    <property type="match status" value="1"/>
</dbReference>
<dbReference type="RefSeq" id="WP_165488824.1">
    <property type="nucleotide sequence ID" value="NZ_SIZV01000195.1"/>
</dbReference>
<feature type="non-terminal residue" evidence="2">
    <location>
        <position position="1"/>
    </location>
</feature>
<dbReference type="GO" id="GO:0005524">
    <property type="term" value="F:ATP binding"/>
    <property type="evidence" value="ECO:0007669"/>
    <property type="project" value="InterPro"/>
</dbReference>
<dbReference type="Gene3D" id="3.40.50.300">
    <property type="entry name" value="P-loop containing nucleotide triphosphate hydrolases"/>
    <property type="match status" value="1"/>
</dbReference>
<feature type="domain" description="IstB-like ATP-binding" evidence="1">
    <location>
        <begin position="17"/>
        <end position="119"/>
    </location>
</feature>
<comment type="caution">
    <text evidence="2">The sequence shown here is derived from an EMBL/GenBank/DDBJ whole genome shotgun (WGS) entry which is preliminary data.</text>
</comment>
<dbReference type="GO" id="GO:0006260">
    <property type="term" value="P:DNA replication"/>
    <property type="evidence" value="ECO:0007669"/>
    <property type="project" value="TreeGrafter"/>
</dbReference>
<dbReference type="InterPro" id="IPR002611">
    <property type="entry name" value="IstB_ATP-bd"/>
</dbReference>
<dbReference type="CDD" id="cd00009">
    <property type="entry name" value="AAA"/>
    <property type="match status" value="1"/>
</dbReference>
<proteinExistence type="predicted"/>
<protein>
    <recommendedName>
        <fullName evidence="1">IstB-like ATP-binding domain-containing protein</fullName>
    </recommendedName>
</protein>
<dbReference type="Proteomes" id="UP000292187">
    <property type="component" value="Unassembled WGS sequence"/>
</dbReference>
<dbReference type="EMBL" id="SIZV01000195">
    <property type="protein sequence ID" value="TBR44400.1"/>
    <property type="molecule type" value="Genomic_DNA"/>
</dbReference>
<dbReference type="PANTHER" id="PTHR30050">
    <property type="entry name" value="CHROMOSOMAL REPLICATION INITIATOR PROTEIN DNAA"/>
    <property type="match status" value="1"/>
</dbReference>
<feature type="non-terminal residue" evidence="2">
    <location>
        <position position="119"/>
    </location>
</feature>
<organism evidence="2 3">
    <name type="scientific">Escherichia albertii</name>
    <dbReference type="NCBI Taxonomy" id="208962"/>
    <lineage>
        <taxon>Bacteria</taxon>
        <taxon>Pseudomonadati</taxon>
        <taxon>Pseudomonadota</taxon>
        <taxon>Gammaproteobacteria</taxon>
        <taxon>Enterobacterales</taxon>
        <taxon>Enterobacteriaceae</taxon>
        <taxon>Escherichia</taxon>
    </lineage>
</organism>
<reference evidence="2 3" key="1">
    <citation type="submission" date="2019-02" db="EMBL/GenBank/DDBJ databases">
        <title>Draft genome sequence of Escherichia albertii strain Mex-12/320a, isolated from an infant with diarrhea, harboring virulence genes associated with diarrheagenic strains of enteropathogenic E. coli.</title>
        <authorList>
            <person name="Maldonado-Puga S."/>
            <person name="Meza-Segura M."/>
            <person name="Zaidi M.B."/>
            <person name="Estrada-Garcia T."/>
        </authorList>
    </citation>
    <scope>NUCLEOTIDE SEQUENCE [LARGE SCALE GENOMIC DNA]</scope>
    <source>
        <strain evidence="2 3">Mex-12/320a</strain>
    </source>
</reference>
<sequence length="119" mass="13358">FTSFSGSLVSRIPGAVHNAELSKLDYRNNRGLDRALIRSLSQGNWLTLKQNILLTGATGSGKTFLACALGHNACRQGYKVYYYRLKALMEQCYQGHADGRYSKLLTRLNNSDLLLLDDW</sequence>
<dbReference type="AlphaFoldDB" id="A0A7Z7YHP3"/>